<gene>
    <name evidence="1" type="ORF">METZ01_LOCUS13713</name>
</gene>
<reference evidence="1" key="1">
    <citation type="submission" date="2018-05" db="EMBL/GenBank/DDBJ databases">
        <authorList>
            <person name="Lanie J.A."/>
            <person name="Ng W.-L."/>
            <person name="Kazmierczak K.M."/>
            <person name="Andrzejewski T.M."/>
            <person name="Davidsen T.M."/>
            <person name="Wayne K.J."/>
            <person name="Tettelin H."/>
            <person name="Glass J.I."/>
            <person name="Rusch D."/>
            <person name="Podicherti R."/>
            <person name="Tsui H.-C.T."/>
            <person name="Winkler M.E."/>
        </authorList>
    </citation>
    <scope>NUCLEOTIDE SEQUENCE</scope>
</reference>
<accession>A0A381P3H0</accession>
<sequence>MVGYLKSPLFSTKYGGNRPTGFEELLKLNFQNNVLSHILLL</sequence>
<organism evidence="1">
    <name type="scientific">marine metagenome</name>
    <dbReference type="NCBI Taxonomy" id="408172"/>
    <lineage>
        <taxon>unclassified sequences</taxon>
        <taxon>metagenomes</taxon>
        <taxon>ecological metagenomes</taxon>
    </lineage>
</organism>
<dbReference type="AlphaFoldDB" id="A0A381P3H0"/>
<dbReference type="EMBL" id="UINC01000770">
    <property type="protein sequence ID" value="SUZ60859.1"/>
    <property type="molecule type" value="Genomic_DNA"/>
</dbReference>
<evidence type="ECO:0000313" key="1">
    <source>
        <dbReference type="EMBL" id="SUZ60859.1"/>
    </source>
</evidence>
<protein>
    <submittedName>
        <fullName evidence="1">Uncharacterized protein</fullName>
    </submittedName>
</protein>
<proteinExistence type="predicted"/>
<name>A0A381P3H0_9ZZZZ</name>